<sequence length="36" mass="3924">AAPAESINAGEKETRVMEAFTEKSRMSSALRTQVVK</sequence>
<comment type="caution">
    <text evidence="1">The sequence shown here is derived from an EMBL/GenBank/DDBJ whole genome shotgun (WGS) entry which is preliminary data.</text>
</comment>
<dbReference type="AlphaFoldDB" id="A0A699XMN4"/>
<name>A0A699XMN4_TANCI</name>
<reference evidence="1" key="1">
    <citation type="journal article" date="2019" name="Sci. Rep.">
        <title>Draft genome of Tanacetum cinerariifolium, the natural source of mosquito coil.</title>
        <authorList>
            <person name="Yamashiro T."/>
            <person name="Shiraishi A."/>
            <person name="Satake H."/>
            <person name="Nakayama K."/>
        </authorList>
    </citation>
    <scope>NUCLEOTIDE SEQUENCE</scope>
</reference>
<dbReference type="EMBL" id="BKCJ011889299">
    <property type="protein sequence ID" value="GFD61292.1"/>
    <property type="molecule type" value="Genomic_DNA"/>
</dbReference>
<evidence type="ECO:0000313" key="1">
    <source>
        <dbReference type="EMBL" id="GFD61292.1"/>
    </source>
</evidence>
<gene>
    <name evidence="1" type="ORF">Tci_933261</name>
</gene>
<feature type="non-terminal residue" evidence="1">
    <location>
        <position position="1"/>
    </location>
</feature>
<accession>A0A699XMN4</accession>
<organism evidence="1">
    <name type="scientific">Tanacetum cinerariifolium</name>
    <name type="common">Dalmatian daisy</name>
    <name type="synonym">Chrysanthemum cinerariifolium</name>
    <dbReference type="NCBI Taxonomy" id="118510"/>
    <lineage>
        <taxon>Eukaryota</taxon>
        <taxon>Viridiplantae</taxon>
        <taxon>Streptophyta</taxon>
        <taxon>Embryophyta</taxon>
        <taxon>Tracheophyta</taxon>
        <taxon>Spermatophyta</taxon>
        <taxon>Magnoliopsida</taxon>
        <taxon>eudicotyledons</taxon>
        <taxon>Gunneridae</taxon>
        <taxon>Pentapetalae</taxon>
        <taxon>asterids</taxon>
        <taxon>campanulids</taxon>
        <taxon>Asterales</taxon>
        <taxon>Asteraceae</taxon>
        <taxon>Asteroideae</taxon>
        <taxon>Anthemideae</taxon>
        <taxon>Anthemidinae</taxon>
        <taxon>Tanacetum</taxon>
    </lineage>
</organism>
<protein>
    <submittedName>
        <fullName evidence="1">Uncharacterized protein</fullName>
    </submittedName>
</protein>
<proteinExistence type="predicted"/>